<keyword evidence="2" id="KW-0472">Membrane</keyword>
<dbReference type="PANTHER" id="PTHR43318">
    <property type="entry name" value="UDP-N-ACETYLGLUCOSAMINE 4,6-DEHYDRATASE"/>
    <property type="match status" value="1"/>
</dbReference>
<feature type="transmembrane region" description="Helical" evidence="2">
    <location>
        <begin position="74"/>
        <end position="93"/>
    </location>
</feature>
<keyword evidence="2" id="KW-0812">Transmembrane</keyword>
<organism evidence="4">
    <name type="scientific">Caulobacter sp. 73W</name>
    <dbReference type="NCBI Taxonomy" id="3161137"/>
    <lineage>
        <taxon>Bacteria</taxon>
        <taxon>Pseudomonadati</taxon>
        <taxon>Pseudomonadota</taxon>
        <taxon>Alphaproteobacteria</taxon>
        <taxon>Caulobacterales</taxon>
        <taxon>Caulobacteraceae</taxon>
        <taxon>Caulobacter</taxon>
    </lineage>
</organism>
<dbReference type="PANTHER" id="PTHR43318:SF1">
    <property type="entry name" value="POLYSACCHARIDE BIOSYNTHESIS PROTEIN EPSC-RELATED"/>
    <property type="match status" value="1"/>
</dbReference>
<dbReference type="InterPro" id="IPR051203">
    <property type="entry name" value="Polysaccharide_Synthase-Rel"/>
</dbReference>
<dbReference type="InterPro" id="IPR036291">
    <property type="entry name" value="NAD(P)-bd_dom_sf"/>
</dbReference>
<dbReference type="Pfam" id="PF02719">
    <property type="entry name" value="Polysacc_synt_2"/>
    <property type="match status" value="1"/>
</dbReference>
<gene>
    <name evidence="4" type="ORF">ABOZ73_04630</name>
</gene>
<feature type="domain" description="Polysaccharide biosynthesis protein CapD-like" evidence="3">
    <location>
        <begin position="288"/>
        <end position="562"/>
    </location>
</feature>
<proteinExistence type="inferred from homology"/>
<dbReference type="Gene3D" id="3.40.50.720">
    <property type="entry name" value="NAD(P)-binding Rossmann-like Domain"/>
    <property type="match status" value="2"/>
</dbReference>
<keyword evidence="2" id="KW-1133">Transmembrane helix</keyword>
<accession>A0AB39KVY5</accession>
<dbReference type="InterPro" id="IPR003869">
    <property type="entry name" value="Polysac_CapD-like"/>
</dbReference>
<comment type="similarity">
    <text evidence="1">Belongs to the polysaccharide synthase family.</text>
</comment>
<feature type="transmembrane region" description="Helical" evidence="2">
    <location>
        <begin position="32"/>
        <end position="53"/>
    </location>
</feature>
<name>A0AB39KVY5_9CAUL</name>
<evidence type="ECO:0000256" key="2">
    <source>
        <dbReference type="SAM" id="Phobius"/>
    </source>
</evidence>
<dbReference type="EMBL" id="CP158375">
    <property type="protein sequence ID" value="XDO97707.1"/>
    <property type="molecule type" value="Genomic_DNA"/>
</dbReference>
<dbReference type="PROSITE" id="PS51257">
    <property type="entry name" value="PROKAR_LIPOPROTEIN"/>
    <property type="match status" value="1"/>
</dbReference>
<dbReference type="CDD" id="cd05237">
    <property type="entry name" value="UDP_invert_4-6DH_SDR_e"/>
    <property type="match status" value="1"/>
</dbReference>
<evidence type="ECO:0000256" key="1">
    <source>
        <dbReference type="ARBA" id="ARBA00007430"/>
    </source>
</evidence>
<dbReference type="RefSeq" id="WP_369061096.1">
    <property type="nucleotide sequence ID" value="NZ_CP158375.1"/>
</dbReference>
<reference evidence="4" key="1">
    <citation type="submission" date="2024-06" db="EMBL/GenBank/DDBJ databases">
        <title>Caulobacter inopinatus, sp. nov.</title>
        <authorList>
            <person name="Donachie S.P."/>
        </authorList>
    </citation>
    <scope>NUCLEOTIDE SEQUENCE</scope>
    <source>
        <strain evidence="4">73W</strain>
    </source>
</reference>
<protein>
    <submittedName>
        <fullName evidence="4">Nucleoside-diphosphate sugar epimerase/dehydratase</fullName>
    </submittedName>
</protein>
<evidence type="ECO:0000313" key="4">
    <source>
        <dbReference type="EMBL" id="XDO97707.1"/>
    </source>
</evidence>
<evidence type="ECO:0000259" key="3">
    <source>
        <dbReference type="Pfam" id="PF02719"/>
    </source>
</evidence>
<dbReference type="AlphaFoldDB" id="A0AB39KVY5"/>
<sequence length="621" mass="66134">MGRAGKFAVHVFLAFMAAFVSCAICVGGTWPVPAIFASALGFAVCAAVVEVVIQIERAPWRFVALGDILRLARSSALAMSLFTFVVWATPVGLPGGWRSALLTLMVYPGFLAGLRIIRRAMHEGSLLEMFTGGHIATRSPLLIVGEAHEADAFLRAPTTSLGHTYAAIGVVSPSPREVGEEFRGVCVLGDISQFDEVLMRLRESNIAPAAILFLSHPASLPGLGPERLGRLKSEGVRLLRQPGGVVELAKGPSVAGLREISLEELLARAPVQLDMNAARELVAGKRALVTGAGGSIGSEICRQVAGCEPASLTMLDASEGALFQIGREIAEAWPDLPQHEVLCDIRDRVRLSSWFADKQPQIVFHAAALKHVPLVESHPCEGVLTNVFGTRNVVEAARGVEAAHMVMISTDKAVDPSSVMGATKRMAETLVRTSAGPTRFSVVRFGNVLGSAGSVATVFQHQIEKGGPVTITDFEVERYFMTIPEAVKLVLRAAALSAAEAEPESGVLTLEMGEPVKIVDLARRMIELNGLVPDKDIEIREIGLRPGEKISEELVDIGEVTRARAPGILEAIPGAPLVPLAETDLAALEAQARQGEAGAVRATLFRIVEQTRQLTAARRAG</sequence>
<dbReference type="SUPFAM" id="SSF51735">
    <property type="entry name" value="NAD(P)-binding Rossmann-fold domains"/>
    <property type="match status" value="1"/>
</dbReference>